<name>A0A1Y5ERB8_COLPS</name>
<evidence type="ECO:0000313" key="3">
    <source>
        <dbReference type="Proteomes" id="UP000243053"/>
    </source>
</evidence>
<feature type="signal peptide" evidence="1">
    <location>
        <begin position="1"/>
        <end position="21"/>
    </location>
</feature>
<dbReference type="Gene3D" id="3.40.190.10">
    <property type="entry name" value="Periplasmic binding protein-like II"/>
    <property type="match status" value="2"/>
</dbReference>
<sequence length="280" mass="32772">MFVYGRYFSYLLLIISLNSQAQELHYFGSKNKYTVELLTHVLSYRPRENYQLIPFTEDMRKKRAFTFLAKKQVIDIVFAGATKQRMKKFQAIEFPLLKGLNGWRVPVVLKANHNLFQTLDSMNKFKQLTPGLLYQWSDKKIMAFNNIDVTRGSSIEGLWGMLAKDRFDYFPRSILQVEQEVAAHNQLDIMIEPTTLIHYPTAYYFYVNKQNSALAEDIKLGLEAALADGSFDEIFNRHYGKIINDMQSQQRKVFHLVNPFLPESTPIQRKEFWLDLSTNN</sequence>
<gene>
    <name evidence="2" type="ORF">A9Q75_04715</name>
</gene>
<dbReference type="SUPFAM" id="SSF53850">
    <property type="entry name" value="Periplasmic binding protein-like II"/>
    <property type="match status" value="1"/>
</dbReference>
<evidence type="ECO:0000313" key="2">
    <source>
        <dbReference type="EMBL" id="OUR83385.1"/>
    </source>
</evidence>
<accession>A0A1Y5ERB8</accession>
<feature type="chain" id="PRO_5013232303" evidence="1">
    <location>
        <begin position="22"/>
        <end position="280"/>
    </location>
</feature>
<dbReference type="Proteomes" id="UP000243053">
    <property type="component" value="Unassembled WGS sequence"/>
</dbReference>
<evidence type="ECO:0000256" key="1">
    <source>
        <dbReference type="SAM" id="SignalP"/>
    </source>
</evidence>
<dbReference type="EMBL" id="MAAF01000027">
    <property type="protein sequence ID" value="OUR83385.1"/>
    <property type="molecule type" value="Genomic_DNA"/>
</dbReference>
<proteinExistence type="predicted"/>
<reference evidence="3" key="1">
    <citation type="journal article" date="2017" name="Proc. Natl. Acad. Sci. U.S.A.">
        <title>Simulation of Deepwater Horizon oil plume reveals substrate specialization within a complex community of hydrocarbon degraders.</title>
        <authorList>
            <person name="Hu P."/>
            <person name="Dubinsky E.A."/>
            <person name="Probst A.J."/>
            <person name="Wang J."/>
            <person name="Sieber C.M.K."/>
            <person name="Tom L.M."/>
            <person name="Gardinali P."/>
            <person name="Banfield J.F."/>
            <person name="Atlas R.M."/>
            <person name="Andersen G.L."/>
        </authorList>
    </citation>
    <scope>NUCLEOTIDE SEQUENCE [LARGE SCALE GENOMIC DNA]</scope>
</reference>
<protein>
    <submittedName>
        <fullName evidence="2">Uncharacterized protein</fullName>
    </submittedName>
</protein>
<dbReference type="AlphaFoldDB" id="A0A1Y5ERB8"/>
<keyword evidence="1" id="KW-0732">Signal</keyword>
<organism evidence="2 3">
    <name type="scientific">Colwellia psychrerythraea</name>
    <name type="common">Vibrio psychroerythus</name>
    <dbReference type="NCBI Taxonomy" id="28229"/>
    <lineage>
        <taxon>Bacteria</taxon>
        <taxon>Pseudomonadati</taxon>
        <taxon>Pseudomonadota</taxon>
        <taxon>Gammaproteobacteria</taxon>
        <taxon>Alteromonadales</taxon>
        <taxon>Colwelliaceae</taxon>
        <taxon>Colwellia</taxon>
    </lineage>
</organism>
<comment type="caution">
    <text evidence="2">The sequence shown here is derived from an EMBL/GenBank/DDBJ whole genome shotgun (WGS) entry which is preliminary data.</text>
</comment>